<dbReference type="AlphaFoldDB" id="X2A9R0"/>
<dbReference type="GO" id="GO:0031932">
    <property type="term" value="C:TORC2 complex"/>
    <property type="evidence" value="ECO:0007669"/>
    <property type="project" value="InterPro"/>
</dbReference>
<dbReference type="InterPro" id="IPR028268">
    <property type="entry name" value="Pianissimo_fam"/>
</dbReference>
<dbReference type="InterPro" id="IPR029451">
    <property type="entry name" value="RICTOR_M"/>
</dbReference>
<dbReference type="InterPro" id="IPR028267">
    <property type="entry name" value="Pianissimo_N"/>
</dbReference>
<protein>
    <recommendedName>
        <fullName evidence="7">Rapamycin-insensitive companion of mTOR</fullName>
    </recommendedName>
</protein>
<evidence type="ECO:0000256" key="1">
    <source>
        <dbReference type="ARBA" id="ARBA00008878"/>
    </source>
</evidence>
<evidence type="ECO:0000313" key="5">
    <source>
        <dbReference type="EnsemblMetazoa" id="CapteP20743"/>
    </source>
</evidence>
<proteinExistence type="inferred from homology"/>
<dbReference type="Pfam" id="PF14666">
    <property type="entry name" value="RICTOR_M"/>
    <property type="match status" value="1"/>
</dbReference>
<dbReference type="SMART" id="SM01303">
    <property type="entry name" value="RasGEF_N_2"/>
    <property type="match status" value="1"/>
</dbReference>
<dbReference type="InterPro" id="IPR016024">
    <property type="entry name" value="ARM-type_fold"/>
</dbReference>
<sequence>MAAYVFRGRSLRSRKKSPSENLREVLQNLVLRSGTSKGKLLGYYNALVRLCHRYGSCHIDTPFSKEEVLSWSVHAVCYHSIVSTSAKEMRAACLRALRYYIQEAEDVDALIKLNIHFLIARSLDICLDNEIERIHAMRLIRHVAHIVPTAFPPVLLPPLVAIVIDGAKESDKMLSISLATLCELALTCPQTVAEVGGISAILRSILDSSQMPRINEALLSTILFLLNHPRTRHFIRVNIDLEQMLAPFTDNHYHRPEGDASKDQAFLEEREGRFTACKMAIATCMRSWPGIIRLCRPEGSGLQSLLGALYQPHMDTKKEIMDILYTVFCLPVPKWTDNFSEALLSVDASAMRDSWRLIEGFVAEEGLHILPHLARTRSNLVDNHLSLLLATFINAGLLEALVEVITTSHEKTSVRAIILLGELNHMANSIIPAECNQYNLYLPSLVSLASSFQVSAEKRNRASLALSCLSRMHALKKRGVVPCSLFLNHLMQSVHQRSSEDSSRPLKVTRDGLLSSINKVFMLPAHYCIVTEHTSMINSPAVLLTKDNINWDWHLLCSLLKWPDESMQRLDDQLVQRFIRRLIFFFKPTNKLFAAVELSRLEHTLMGCSGMHLVDFLLECNNDDATKFLTEWLTDIAQCLTEVKECRSSLDVLFSPGFLQHTCSQFYFLFLGRCSASPQGEKLLESTGIYQVMLDLCSAGSQDVYVKLILSSMDYTRDGLSRLLLTKGLTSTNESARLYAVQWLHVLLRAHVPFFSSWGLELLNAQLYDQSKAVALEALSVLSEACEEEVNLMSLVRLQPSLLHLGKKGAMLLARFVSVPQGYKFLMDSGLLQTELDKWRQGFNVQYVHIVEERLNEALTSYEKTHNGGYTRRTTCSLPHRRCSCFVPVHLYGQLVQNKKGFMLLREQNDVKDLVELIRNSGLHTEEEIVQLKAALWAVGHIGTSSMGIDYLRGFNVIPEIIKLAEECGVFSIRGTAFFCLGLLASTRQGAAVLADFGWESVRRQHHQVWAIAEEEARRLPPEEVTLNSAQISISQMEMFCMAALCTFAAVLILLPDQSRQTLRPRRRLKTVPSCDREMHRNHFWCIK</sequence>
<evidence type="ECO:0000259" key="4">
    <source>
        <dbReference type="SMART" id="SM01310"/>
    </source>
</evidence>
<name>X2A9R0_CAPTE</name>
<feature type="domain" description="Rapamycin-insensitive companion of mTOR middle" evidence="2">
    <location>
        <begin position="529"/>
        <end position="750"/>
    </location>
</feature>
<reference evidence="6" key="1">
    <citation type="submission" date="2012-12" db="EMBL/GenBank/DDBJ databases">
        <authorList>
            <person name="Hellsten U."/>
            <person name="Grimwood J."/>
            <person name="Chapman J.A."/>
            <person name="Shapiro H."/>
            <person name="Aerts A."/>
            <person name="Otillar R.P."/>
            <person name="Terry A.Y."/>
            <person name="Boore J.L."/>
            <person name="Simakov O."/>
            <person name="Marletaz F."/>
            <person name="Cho S.-J."/>
            <person name="Edsinger-Gonzales E."/>
            <person name="Havlak P."/>
            <person name="Kuo D.-H."/>
            <person name="Larsson T."/>
            <person name="Lv J."/>
            <person name="Arendt D."/>
            <person name="Savage R."/>
            <person name="Osoegawa K."/>
            <person name="de Jong P."/>
            <person name="Lindberg D.R."/>
            <person name="Seaver E.C."/>
            <person name="Weisblat D.A."/>
            <person name="Putnam N.H."/>
            <person name="Grigoriev I.V."/>
            <person name="Rokhsar D.S."/>
        </authorList>
    </citation>
    <scope>NUCLEOTIDE SEQUENCE</scope>
    <source>
        <strain evidence="6">I ESC-2004</strain>
    </source>
</reference>
<dbReference type="SUPFAM" id="SSF48371">
    <property type="entry name" value="ARM repeat"/>
    <property type="match status" value="1"/>
</dbReference>
<evidence type="ECO:0000259" key="3">
    <source>
        <dbReference type="SMART" id="SM01308"/>
    </source>
</evidence>
<reference evidence="5" key="3">
    <citation type="submission" date="2015-06" db="UniProtKB">
        <authorList>
            <consortium name="EnsemblMetazoa"/>
        </authorList>
    </citation>
    <scope>IDENTIFICATION</scope>
</reference>
<dbReference type="GO" id="GO:0043539">
    <property type="term" value="F:protein serine/threonine kinase activator activity"/>
    <property type="evidence" value="ECO:0007669"/>
    <property type="project" value="TreeGrafter"/>
</dbReference>
<dbReference type="OrthoDB" id="271111at2759"/>
<dbReference type="HOGENOM" id="CLU_001013_0_0_1"/>
<dbReference type="PANTHER" id="PTHR13298">
    <property type="entry name" value="CYTOSOLIC REGULATOR PIANISSIMO"/>
    <property type="match status" value="1"/>
</dbReference>
<evidence type="ECO:0008006" key="7">
    <source>
        <dbReference type="Google" id="ProtNLM"/>
    </source>
</evidence>
<dbReference type="GO" id="GO:0038203">
    <property type="term" value="P:TORC2 signaling"/>
    <property type="evidence" value="ECO:0007669"/>
    <property type="project" value="TreeGrafter"/>
</dbReference>
<dbReference type="OMA" id="EIRIHAT"/>
<dbReference type="GO" id="GO:0051897">
    <property type="term" value="P:positive regulation of phosphatidylinositol 3-kinase/protein kinase B signal transduction"/>
    <property type="evidence" value="ECO:0007669"/>
    <property type="project" value="TreeGrafter"/>
</dbReference>
<accession>X2A9R0</accession>
<dbReference type="PANTHER" id="PTHR13298:SF11">
    <property type="entry name" value="RAPAMYCIN-INSENSITIVE COMPANION OF MTOR"/>
    <property type="match status" value="1"/>
</dbReference>
<dbReference type="SMART" id="SM01307">
    <property type="entry name" value="RICTOR_M"/>
    <property type="match status" value="1"/>
</dbReference>
<dbReference type="InterPro" id="IPR029452">
    <property type="entry name" value="RICTOR_V"/>
</dbReference>
<dbReference type="Proteomes" id="UP000014760">
    <property type="component" value="Unassembled WGS sequence"/>
</dbReference>
<dbReference type="Pfam" id="PF14668">
    <property type="entry name" value="RICTOR_V"/>
    <property type="match status" value="1"/>
</dbReference>
<organism evidence="5 6">
    <name type="scientific">Capitella teleta</name>
    <name type="common">Polychaete worm</name>
    <dbReference type="NCBI Taxonomy" id="283909"/>
    <lineage>
        <taxon>Eukaryota</taxon>
        <taxon>Metazoa</taxon>
        <taxon>Spiralia</taxon>
        <taxon>Lophotrochozoa</taxon>
        <taxon>Annelida</taxon>
        <taxon>Polychaeta</taxon>
        <taxon>Sedentaria</taxon>
        <taxon>Scolecida</taxon>
        <taxon>Capitellidae</taxon>
        <taxon>Capitella</taxon>
    </lineage>
</organism>
<dbReference type="SMART" id="SM01308">
    <property type="entry name" value="RICTOR_N"/>
    <property type="match status" value="1"/>
</dbReference>
<dbReference type="Pfam" id="PF14664">
    <property type="entry name" value="RICTOR_N"/>
    <property type="match status" value="1"/>
</dbReference>
<evidence type="ECO:0000313" key="6">
    <source>
        <dbReference type="Proteomes" id="UP000014760"/>
    </source>
</evidence>
<dbReference type="InterPro" id="IPR029453">
    <property type="entry name" value="Rictor_IV"/>
</dbReference>
<feature type="domain" description="Rapamycin-insensitive companion of mTOR" evidence="4">
    <location>
        <begin position="929"/>
        <end position="1001"/>
    </location>
</feature>
<dbReference type="Gene3D" id="1.25.10.10">
    <property type="entry name" value="Leucine-rich Repeat Variant"/>
    <property type="match status" value="2"/>
</dbReference>
<dbReference type="EMBL" id="AMQN01000205">
    <property type="status" value="NOT_ANNOTATED_CDS"/>
    <property type="molecule type" value="Genomic_DNA"/>
</dbReference>
<dbReference type="Pfam" id="PF14663">
    <property type="entry name" value="RasGEF_N_2"/>
    <property type="match status" value="1"/>
</dbReference>
<comment type="similarity">
    <text evidence="1">Belongs to the RICTOR family.</text>
</comment>
<evidence type="ECO:0000259" key="2">
    <source>
        <dbReference type="SMART" id="SM01307"/>
    </source>
</evidence>
<dbReference type="InterPro" id="IPR011989">
    <property type="entry name" value="ARM-like"/>
</dbReference>
<reference evidence="6" key="2">
    <citation type="journal article" date="2013" name="Nature">
        <title>Insights into bilaterian evolution from three spiralian genomes.</title>
        <authorList>
            <person name="Simakov O."/>
            <person name="Marletaz F."/>
            <person name="Cho S.J."/>
            <person name="Edsinger-Gonzales E."/>
            <person name="Havlak P."/>
            <person name="Hellsten U."/>
            <person name="Kuo D.H."/>
            <person name="Larsson T."/>
            <person name="Lv J."/>
            <person name="Arendt D."/>
            <person name="Savage R."/>
            <person name="Osoegawa K."/>
            <person name="de Jong P."/>
            <person name="Grimwood J."/>
            <person name="Chapman J.A."/>
            <person name="Shapiro H."/>
            <person name="Aerts A."/>
            <person name="Otillar R.P."/>
            <person name="Terry A.Y."/>
            <person name="Boore J.L."/>
            <person name="Grigoriev I.V."/>
            <person name="Lindberg D.R."/>
            <person name="Seaver E.C."/>
            <person name="Weisblat D.A."/>
            <person name="Putnam N.H."/>
            <person name="Rokhsar D.S."/>
        </authorList>
    </citation>
    <scope>NUCLEOTIDE SEQUENCE</scope>
    <source>
        <strain evidence="6">I ESC-2004</strain>
    </source>
</reference>
<feature type="domain" description="Rapamycin-insensitive companion of mTOR N-terminal" evidence="3">
    <location>
        <begin position="41"/>
        <end position="432"/>
    </location>
</feature>
<dbReference type="EMBL" id="AMQN01000206">
    <property type="status" value="NOT_ANNOTATED_CDS"/>
    <property type="molecule type" value="Genomic_DNA"/>
</dbReference>
<dbReference type="EnsemblMetazoa" id="CapteT20743">
    <property type="protein sequence ID" value="CapteP20743"/>
    <property type="gene ID" value="CapteG20743"/>
</dbReference>
<dbReference type="SMART" id="SM01310">
    <property type="entry name" value="RICTOR_V"/>
    <property type="match status" value="1"/>
</dbReference>
<keyword evidence="6" id="KW-1185">Reference proteome</keyword>